<dbReference type="Proteomes" id="UP000184048">
    <property type="component" value="Unassembled WGS sequence"/>
</dbReference>
<dbReference type="STRING" id="1121884.SAMN02745131_00334"/>
<name>A0A1M4T3S2_9BACT</name>
<keyword evidence="5" id="KW-1185">Reference proteome</keyword>
<dbReference type="InterPro" id="IPR007863">
    <property type="entry name" value="Peptidase_M16_C"/>
</dbReference>
<dbReference type="AlphaFoldDB" id="A0A1M4T3S2"/>
<dbReference type="InterPro" id="IPR050361">
    <property type="entry name" value="MPP/UQCRC_Complex"/>
</dbReference>
<gene>
    <name evidence="4" type="ORF">SAMN02745131_00334</name>
</gene>
<dbReference type="EMBL" id="FQUU01000001">
    <property type="protein sequence ID" value="SHE39091.1"/>
    <property type="molecule type" value="Genomic_DNA"/>
</dbReference>
<dbReference type="PANTHER" id="PTHR11851">
    <property type="entry name" value="METALLOPROTEASE"/>
    <property type="match status" value="1"/>
</dbReference>
<evidence type="ECO:0000259" key="3">
    <source>
        <dbReference type="Pfam" id="PF05193"/>
    </source>
</evidence>
<dbReference type="RefSeq" id="WP_072833485.1">
    <property type="nucleotide sequence ID" value="NZ_FQUU01000001.1"/>
</dbReference>
<feature type="domain" description="Peptidase M16 N-terminal" evidence="2">
    <location>
        <begin position="46"/>
        <end position="167"/>
    </location>
</feature>
<dbReference type="Pfam" id="PF05193">
    <property type="entry name" value="Peptidase_M16_C"/>
    <property type="match status" value="2"/>
</dbReference>
<protein>
    <submittedName>
        <fullName evidence="4">Predicted Zn-dependent peptidase</fullName>
    </submittedName>
</protein>
<keyword evidence="1" id="KW-0732">Signal</keyword>
<evidence type="ECO:0000259" key="2">
    <source>
        <dbReference type="Pfam" id="PF00675"/>
    </source>
</evidence>
<accession>A0A1M4T3S2</accession>
<feature type="domain" description="Peptidase M16 N-terminal" evidence="2">
    <location>
        <begin position="490"/>
        <end position="601"/>
    </location>
</feature>
<dbReference type="InterPro" id="IPR011249">
    <property type="entry name" value="Metalloenz_LuxS/M16"/>
</dbReference>
<evidence type="ECO:0000256" key="1">
    <source>
        <dbReference type="SAM" id="SignalP"/>
    </source>
</evidence>
<dbReference type="Gene3D" id="3.30.830.10">
    <property type="entry name" value="Metalloenzyme, LuxS/M16 peptidase-like"/>
    <property type="match status" value="4"/>
</dbReference>
<dbReference type="GO" id="GO:0046872">
    <property type="term" value="F:metal ion binding"/>
    <property type="evidence" value="ECO:0007669"/>
    <property type="project" value="InterPro"/>
</dbReference>
<sequence>MRSFFLVTVLLLSCFFSIAQPNKNKYPDIDIPYKKFVLDNGLTLIVHEDHKAPVAAFNIWYHVGSKNEKPGKTGFAHLFEHLMFNGSEHYNKDYFQLMESIGATDLNGTTNEDRTNYFETFPVSALDKVLWAESDRMGYLLGVIDSARLNEQRGVVQNEKRQGENQPYAIADELTVKSTYPTGHPYSWTVIGSMEDLNAASLEDVKEWFKKYYGPNNAIVVIAGDVNTNEVVEKVKHYFGDIPASPPIAKHTAWVTKMTGRHYQVAQDRVPQARLQKTWNIPGYGTKEGTYLELLRSILADGKTSRLYKRLVYDDQLTSNVYAYTAQREIGGQLFIVADAKPGIELSRVENIIDEELHKVLQNGVTPAELERAKTRQFANFVKGLERIGGFGGKSDVLAQNETFSGSADHYKQVLKWMKEATAADIKKQAADWISDGDYVLQILPFGEFKNTASSLNRNEQPALGKEVVVQFPETKQFKLSNGLNVYLVERNSVPVVNMSLMVNAGYAADQKDLAGLASMVGKMMKEGTATRTSLQISDQSDDMGASIYSYSNLDNSYLDLSALKTNFDNSLNLYADILMHPSFPQKDFERVQKEQILNIKQEEAQPFAMGLRVLPELLYGKDHAYSNPFTGSGTEASVSKMTRNDLLAFHKSWYAPNNATLVVVGDIKENDLKNKLEAKLGSWKTSIVPQKNIKDVAIAEKPVVYIMDKPEAQQSIILAAEISTTGSDKDHEAIIMMNRILGGEFTSRVNMNLREDKHWSYGSGSVNVDAKGPGFFAVYAPVQTDKTKESIIELQKELSDYIASKPATAEEFSKVKVNTVMQLPGIWETNWSVMSSLKEAINYGRGSEYLKTYPALLQQMTLDQVQKAAGKVVKPNNLVWVIVGDKAKIEKGIHELNIGTVHYLTPQGKPIARPM</sequence>
<evidence type="ECO:0000313" key="5">
    <source>
        <dbReference type="Proteomes" id="UP000184048"/>
    </source>
</evidence>
<dbReference type="PANTHER" id="PTHR11851:SF224">
    <property type="entry name" value="PROCESSING PROTEASE"/>
    <property type="match status" value="1"/>
</dbReference>
<dbReference type="OrthoDB" id="9811314at2"/>
<feature type="chain" id="PRO_5012318816" evidence="1">
    <location>
        <begin position="20"/>
        <end position="916"/>
    </location>
</feature>
<feature type="domain" description="Peptidase M16 C-terminal" evidence="3">
    <location>
        <begin position="641"/>
        <end position="817"/>
    </location>
</feature>
<feature type="domain" description="Peptidase M16 C-terminal" evidence="3">
    <location>
        <begin position="201"/>
        <end position="375"/>
    </location>
</feature>
<reference evidence="4 5" key="1">
    <citation type="submission" date="2016-11" db="EMBL/GenBank/DDBJ databases">
        <authorList>
            <person name="Jaros S."/>
            <person name="Januszkiewicz K."/>
            <person name="Wedrychowicz H."/>
        </authorList>
    </citation>
    <scope>NUCLEOTIDE SEQUENCE [LARGE SCALE GENOMIC DNA]</scope>
    <source>
        <strain evidence="4 5">DSM 18119</strain>
    </source>
</reference>
<proteinExistence type="predicted"/>
<dbReference type="SUPFAM" id="SSF63411">
    <property type="entry name" value="LuxS/MPP-like metallohydrolase"/>
    <property type="match status" value="4"/>
</dbReference>
<evidence type="ECO:0000313" key="4">
    <source>
        <dbReference type="EMBL" id="SHE39091.1"/>
    </source>
</evidence>
<dbReference type="InterPro" id="IPR011765">
    <property type="entry name" value="Pept_M16_N"/>
</dbReference>
<dbReference type="Pfam" id="PF00675">
    <property type="entry name" value="Peptidase_M16"/>
    <property type="match status" value="2"/>
</dbReference>
<feature type="signal peptide" evidence="1">
    <location>
        <begin position="1"/>
        <end position="19"/>
    </location>
</feature>
<organism evidence="4 5">
    <name type="scientific">Flavisolibacter ginsengisoli DSM 18119</name>
    <dbReference type="NCBI Taxonomy" id="1121884"/>
    <lineage>
        <taxon>Bacteria</taxon>
        <taxon>Pseudomonadati</taxon>
        <taxon>Bacteroidota</taxon>
        <taxon>Chitinophagia</taxon>
        <taxon>Chitinophagales</taxon>
        <taxon>Chitinophagaceae</taxon>
        <taxon>Flavisolibacter</taxon>
    </lineage>
</organism>